<evidence type="ECO:0000313" key="3">
    <source>
        <dbReference type="Proteomes" id="UP000758168"/>
    </source>
</evidence>
<evidence type="ECO:0000313" key="2">
    <source>
        <dbReference type="EMBL" id="MBP2415859.1"/>
    </source>
</evidence>
<dbReference type="Pfam" id="PF10099">
    <property type="entry name" value="RskA_C"/>
    <property type="match status" value="1"/>
</dbReference>
<reference evidence="2 3" key="1">
    <citation type="submission" date="2021-03" db="EMBL/GenBank/DDBJ databases">
        <title>Sequencing the genomes of 1000 actinobacteria strains.</title>
        <authorList>
            <person name="Klenk H.-P."/>
        </authorList>
    </citation>
    <scope>NUCLEOTIDE SEQUENCE [LARGE SCALE GENOMIC DNA]</scope>
    <source>
        <strain evidence="2 3">DSM 12936</strain>
    </source>
</reference>
<name>A0ABS4Z4G4_9ACTN</name>
<protein>
    <submittedName>
        <fullName evidence="2">Anti-sigma-K factor RskA</fullName>
    </submittedName>
</protein>
<organism evidence="2 3">
    <name type="scientific">Microlunatus capsulatus</name>
    <dbReference type="NCBI Taxonomy" id="99117"/>
    <lineage>
        <taxon>Bacteria</taxon>
        <taxon>Bacillati</taxon>
        <taxon>Actinomycetota</taxon>
        <taxon>Actinomycetes</taxon>
        <taxon>Propionibacteriales</taxon>
        <taxon>Propionibacteriaceae</taxon>
        <taxon>Microlunatus</taxon>
    </lineage>
</organism>
<dbReference type="Proteomes" id="UP000758168">
    <property type="component" value="Unassembled WGS sequence"/>
</dbReference>
<dbReference type="RefSeq" id="WP_210053152.1">
    <property type="nucleotide sequence ID" value="NZ_BAAAMH010000021.1"/>
</dbReference>
<evidence type="ECO:0000259" key="1">
    <source>
        <dbReference type="Pfam" id="PF10099"/>
    </source>
</evidence>
<sequence length="236" mass="24272">MRHLDDELLAGLALDEAEEVGARDRAHLLVCRACAARLAELQALVATGRAGEPGPSRPPAPTVLAAIQAELAADVPAGPGPSPVAVLDHHRSVRSRPSVGRRLVAAAAVLVVAAGGALWYRAATAEVVVASTTLTSLPDKSGSGTARLVERDGGLQLTVDVTRPAAGDAFEELWLINTDGQRMISLGVVPPDGHGTYPVPVTEPGLGGYTVVDISLEPFDGDAAHSRDSLLRGSLA</sequence>
<dbReference type="EMBL" id="JAGIOB010000001">
    <property type="protein sequence ID" value="MBP2415859.1"/>
    <property type="molecule type" value="Genomic_DNA"/>
</dbReference>
<feature type="domain" description="Anti-sigma K factor RskA C-terminal" evidence="1">
    <location>
        <begin position="104"/>
        <end position="223"/>
    </location>
</feature>
<gene>
    <name evidence="2" type="ORF">JOF54_000781</name>
</gene>
<dbReference type="InterPro" id="IPR018764">
    <property type="entry name" value="RskA_C"/>
</dbReference>
<keyword evidence="3" id="KW-1185">Reference proteome</keyword>
<comment type="caution">
    <text evidence="2">The sequence shown here is derived from an EMBL/GenBank/DDBJ whole genome shotgun (WGS) entry which is preliminary data.</text>
</comment>
<accession>A0ABS4Z4G4</accession>
<proteinExistence type="predicted"/>